<keyword evidence="22" id="KW-1185">Reference proteome</keyword>
<comment type="pathway">
    <text evidence="18">Nucleotide-sugar biosynthesis; UDP-N-acetyl-alpha-D-glucosamine biosynthesis; N-acetyl-alpha-D-glucosamine 1-phosphate from alpha-D-glucosamine 6-phosphate (route II): step 2/2.</text>
</comment>
<comment type="caution">
    <text evidence="18">Lacks conserved residue(s) required for the propagation of feature annotation.</text>
</comment>
<evidence type="ECO:0000256" key="4">
    <source>
        <dbReference type="ARBA" id="ARBA00022490"/>
    </source>
</evidence>
<keyword evidence="14 18" id="KW-0961">Cell wall biogenesis/degradation</keyword>
<comment type="pathway">
    <text evidence="18">Nucleotide-sugar biosynthesis; UDP-N-acetyl-alpha-D-glucosamine biosynthesis; UDP-N-acetyl-alpha-D-glucosamine from N-acetyl-alpha-D-glucosamine 1-phosphate: step 1/1.</text>
</comment>
<dbReference type="SUPFAM" id="SSF51161">
    <property type="entry name" value="Trimeric LpxA-like enzymes"/>
    <property type="match status" value="1"/>
</dbReference>
<dbReference type="InterPro" id="IPR050065">
    <property type="entry name" value="GlmU-like"/>
</dbReference>
<feature type="binding site" evidence="18">
    <location>
        <position position="334"/>
    </location>
    <ligand>
        <name>UDP-N-acetyl-alpha-D-glucosamine</name>
        <dbReference type="ChEBI" id="CHEBI:57705"/>
    </ligand>
</feature>
<dbReference type="Pfam" id="PF14602">
    <property type="entry name" value="Hexapep_2"/>
    <property type="match status" value="1"/>
</dbReference>
<comment type="catalytic activity">
    <reaction evidence="15 18">
        <text>alpha-D-glucosamine 1-phosphate + acetyl-CoA = N-acetyl-alpha-D-glucosamine 1-phosphate + CoA + H(+)</text>
        <dbReference type="Rhea" id="RHEA:13725"/>
        <dbReference type="ChEBI" id="CHEBI:15378"/>
        <dbReference type="ChEBI" id="CHEBI:57287"/>
        <dbReference type="ChEBI" id="CHEBI:57288"/>
        <dbReference type="ChEBI" id="CHEBI:57776"/>
        <dbReference type="ChEBI" id="CHEBI:58516"/>
        <dbReference type="EC" id="2.3.1.157"/>
    </reaction>
</comment>
<keyword evidence="13 18" id="KW-0012">Acyltransferase</keyword>
<dbReference type="InterPro" id="IPR038009">
    <property type="entry name" value="GlmU_C_LbH"/>
</dbReference>
<feature type="binding site" evidence="18">
    <location>
        <position position="406"/>
    </location>
    <ligand>
        <name>acetyl-CoA</name>
        <dbReference type="ChEBI" id="CHEBI:57288"/>
    </ligand>
</feature>
<proteinExistence type="inferred from homology"/>
<dbReference type="EC" id="2.3.1.157" evidence="18"/>
<dbReference type="PANTHER" id="PTHR43584">
    <property type="entry name" value="NUCLEOTIDYL TRANSFERASE"/>
    <property type="match status" value="1"/>
</dbReference>
<keyword evidence="8 18" id="KW-0677">Repeat</keyword>
<dbReference type="CDD" id="cd02540">
    <property type="entry name" value="GT2_GlmU_N_bac"/>
    <property type="match status" value="1"/>
</dbReference>
<feature type="binding site" evidence="18">
    <location>
        <begin position="9"/>
        <end position="12"/>
    </location>
    <ligand>
        <name>UDP-N-acetyl-alpha-D-glucosamine</name>
        <dbReference type="ChEBI" id="CHEBI:57705"/>
    </ligand>
</feature>
<dbReference type="GO" id="GO:0016020">
    <property type="term" value="C:membrane"/>
    <property type="evidence" value="ECO:0007669"/>
    <property type="project" value="GOC"/>
</dbReference>
<evidence type="ECO:0000256" key="12">
    <source>
        <dbReference type="ARBA" id="ARBA00023268"/>
    </source>
</evidence>
<feature type="region of interest" description="Linker" evidence="18">
    <location>
        <begin position="231"/>
        <end position="251"/>
    </location>
</feature>
<comment type="subunit">
    <text evidence="18">Homotrimer.</text>
</comment>
<organism evidence="21 22">
    <name type="scientific">Iocasia fonsfrigidae</name>
    <dbReference type="NCBI Taxonomy" id="2682810"/>
    <lineage>
        <taxon>Bacteria</taxon>
        <taxon>Bacillati</taxon>
        <taxon>Bacillota</taxon>
        <taxon>Clostridia</taxon>
        <taxon>Halanaerobiales</taxon>
        <taxon>Halanaerobiaceae</taxon>
        <taxon>Iocasia</taxon>
    </lineage>
</organism>
<protein>
    <recommendedName>
        <fullName evidence="18">Bifunctional protein GlmU</fullName>
    </recommendedName>
    <domain>
        <recommendedName>
            <fullName evidence="18">UDP-N-acetylglucosamine pyrophosphorylase</fullName>
            <ecNumber evidence="18">2.7.7.23</ecNumber>
        </recommendedName>
        <alternativeName>
            <fullName evidence="18">N-acetylglucosamine-1-phosphate uridyltransferase</fullName>
        </alternativeName>
    </domain>
    <domain>
        <recommendedName>
            <fullName evidence="18">Glucosamine-1-phosphate N-acetyltransferase</fullName>
            <ecNumber evidence="18">2.3.1.157</ecNumber>
        </recommendedName>
    </domain>
</protein>
<dbReference type="InterPro" id="IPR011004">
    <property type="entry name" value="Trimer_LpxA-like_sf"/>
</dbReference>
<dbReference type="HAMAP" id="MF_01631">
    <property type="entry name" value="GlmU"/>
    <property type="match status" value="1"/>
</dbReference>
<dbReference type="GO" id="GO:0008360">
    <property type="term" value="P:regulation of cell shape"/>
    <property type="evidence" value="ECO:0007669"/>
    <property type="project" value="UniProtKB-KW"/>
</dbReference>
<dbReference type="Pfam" id="PF25087">
    <property type="entry name" value="GMPPB_C"/>
    <property type="match status" value="1"/>
</dbReference>
<dbReference type="UniPathway" id="UPA00113">
    <property type="reaction ID" value="UER00532"/>
</dbReference>
<dbReference type="KEGG" id="ifn:GM661_16535"/>
<evidence type="ECO:0000256" key="7">
    <source>
        <dbReference type="ARBA" id="ARBA00022723"/>
    </source>
</evidence>
<feature type="binding site" evidence="18">
    <location>
        <position position="228"/>
    </location>
    <ligand>
        <name>UDP-N-acetyl-alpha-D-glucosamine</name>
        <dbReference type="ChEBI" id="CHEBI:57705"/>
    </ligand>
</feature>
<keyword evidence="5 18" id="KW-0808">Transferase</keyword>
<comment type="pathway">
    <text evidence="18">Bacterial outer membrane biogenesis; LPS lipid A biosynthesis.</text>
</comment>
<evidence type="ECO:0000256" key="10">
    <source>
        <dbReference type="ARBA" id="ARBA00022960"/>
    </source>
</evidence>
<feature type="binding site" evidence="18">
    <location>
        <position position="381"/>
    </location>
    <ligand>
        <name>acetyl-CoA</name>
        <dbReference type="ChEBI" id="CHEBI:57288"/>
    </ligand>
</feature>
<dbReference type="GO" id="GO:0003977">
    <property type="term" value="F:UDP-N-acetylglucosamine diphosphorylase activity"/>
    <property type="evidence" value="ECO:0007669"/>
    <property type="project" value="UniProtKB-UniRule"/>
</dbReference>
<evidence type="ECO:0000313" key="21">
    <source>
        <dbReference type="EMBL" id="QTL99436.1"/>
    </source>
</evidence>
<keyword evidence="7 18" id="KW-0479">Metal-binding</keyword>
<dbReference type="RefSeq" id="WP_230867782.1">
    <property type="nucleotide sequence ID" value="NZ_CP046640.1"/>
</dbReference>
<dbReference type="GO" id="GO:0019134">
    <property type="term" value="F:glucosamine-1-phosphate N-acetyltransferase activity"/>
    <property type="evidence" value="ECO:0007669"/>
    <property type="project" value="UniProtKB-UniRule"/>
</dbReference>
<dbReference type="GO" id="GO:0071555">
    <property type="term" value="P:cell wall organization"/>
    <property type="evidence" value="ECO:0007669"/>
    <property type="project" value="UniProtKB-KW"/>
</dbReference>
<feature type="binding site" evidence="18">
    <location>
        <position position="367"/>
    </location>
    <ligand>
        <name>UDP-N-acetyl-alpha-D-glucosamine</name>
        <dbReference type="ChEBI" id="CHEBI:57705"/>
    </ligand>
</feature>
<dbReference type="InterPro" id="IPR056729">
    <property type="entry name" value="GMPPB_C"/>
</dbReference>
<feature type="binding site" evidence="18">
    <location>
        <position position="140"/>
    </location>
    <ligand>
        <name>UDP-N-acetyl-alpha-D-glucosamine</name>
        <dbReference type="ChEBI" id="CHEBI:57705"/>
    </ligand>
</feature>
<evidence type="ECO:0000256" key="5">
    <source>
        <dbReference type="ARBA" id="ARBA00022679"/>
    </source>
</evidence>
<keyword evidence="10 18" id="KW-0133">Cell shape</keyword>
<evidence type="ECO:0000256" key="8">
    <source>
        <dbReference type="ARBA" id="ARBA00022737"/>
    </source>
</evidence>
<evidence type="ECO:0000256" key="9">
    <source>
        <dbReference type="ARBA" id="ARBA00022842"/>
    </source>
</evidence>
<feature type="domain" description="MobA-like NTP transferase" evidence="19">
    <location>
        <begin position="7"/>
        <end position="131"/>
    </location>
</feature>
<feature type="active site" description="Proton acceptor" evidence="18">
    <location>
        <position position="364"/>
    </location>
</feature>
<evidence type="ECO:0000259" key="20">
    <source>
        <dbReference type="Pfam" id="PF25087"/>
    </source>
</evidence>
<dbReference type="AlphaFoldDB" id="A0A8A7KCB6"/>
<evidence type="ECO:0000256" key="18">
    <source>
        <dbReference type="HAMAP-Rule" id="MF_01631"/>
    </source>
</evidence>
<dbReference type="InterPro" id="IPR025877">
    <property type="entry name" value="MobA-like_NTP_Trfase"/>
</dbReference>
<dbReference type="NCBIfam" id="NF010934">
    <property type="entry name" value="PRK14354.1"/>
    <property type="match status" value="1"/>
</dbReference>
<dbReference type="GO" id="GO:0005737">
    <property type="term" value="C:cytoplasm"/>
    <property type="evidence" value="ECO:0007669"/>
    <property type="project" value="UniProtKB-SubCell"/>
</dbReference>
<evidence type="ECO:0000256" key="17">
    <source>
        <dbReference type="ARBA" id="ARBA00049628"/>
    </source>
</evidence>
<keyword evidence="4 18" id="KW-0963">Cytoplasm</keyword>
<evidence type="ECO:0000259" key="19">
    <source>
        <dbReference type="Pfam" id="PF12804"/>
    </source>
</evidence>
<evidence type="ECO:0000313" key="22">
    <source>
        <dbReference type="Proteomes" id="UP000665020"/>
    </source>
</evidence>
<evidence type="ECO:0000256" key="14">
    <source>
        <dbReference type="ARBA" id="ARBA00023316"/>
    </source>
</evidence>
<feature type="binding site" evidence="18">
    <location>
        <position position="170"/>
    </location>
    <ligand>
        <name>UDP-N-acetyl-alpha-D-glucosamine</name>
        <dbReference type="ChEBI" id="CHEBI:57705"/>
    </ligand>
</feature>
<evidence type="ECO:0000256" key="2">
    <source>
        <dbReference type="ARBA" id="ARBA00007707"/>
    </source>
</evidence>
<feature type="binding site" evidence="18">
    <location>
        <position position="155"/>
    </location>
    <ligand>
        <name>UDP-N-acetyl-alpha-D-glucosamine</name>
        <dbReference type="ChEBI" id="CHEBI:57705"/>
    </ligand>
</feature>
<comment type="function">
    <text evidence="17 18">Catalyzes the last two sequential reactions in the de novo biosynthetic pathway for UDP-N-acetylglucosamine (UDP-GlcNAc). The C-terminal domain catalyzes the transfer of acetyl group from acetyl coenzyme A to glucosamine-1-phosphate (GlcN-1-P) to produce N-acetylglucosamine-1-phosphate (GlcNAc-1-P), which is converted into UDP-GlcNAc by the transfer of uridine 5-monophosphate (from uridine 5-triphosphate), a reaction catalyzed by the N-terminal domain.</text>
</comment>
<dbReference type="SUPFAM" id="SSF53448">
    <property type="entry name" value="Nucleotide-diphospho-sugar transferases"/>
    <property type="match status" value="1"/>
</dbReference>
<evidence type="ECO:0000256" key="1">
    <source>
        <dbReference type="ARBA" id="ARBA00004496"/>
    </source>
</evidence>
<dbReference type="GO" id="GO:0009245">
    <property type="term" value="P:lipid A biosynthetic process"/>
    <property type="evidence" value="ECO:0007669"/>
    <property type="project" value="UniProtKB-UniRule"/>
</dbReference>
<dbReference type="Pfam" id="PF12804">
    <property type="entry name" value="NTP_transf_3"/>
    <property type="match status" value="1"/>
</dbReference>
<name>A0A8A7KCB6_9FIRM</name>
<feature type="binding site" evidence="18">
    <location>
        <position position="23"/>
    </location>
    <ligand>
        <name>UDP-N-acetyl-alpha-D-glucosamine</name>
        <dbReference type="ChEBI" id="CHEBI:57705"/>
    </ligand>
</feature>
<evidence type="ECO:0000256" key="15">
    <source>
        <dbReference type="ARBA" id="ARBA00048247"/>
    </source>
</evidence>
<keyword evidence="6 18" id="KW-0548">Nucleotidyltransferase</keyword>
<reference evidence="21" key="1">
    <citation type="submission" date="2019-12" db="EMBL/GenBank/DDBJ databases">
        <authorList>
            <person name="zhang j."/>
            <person name="sun C.M."/>
        </authorList>
    </citation>
    <scope>NUCLEOTIDE SEQUENCE</scope>
    <source>
        <strain evidence="21">NS-1</strain>
    </source>
</reference>
<evidence type="ECO:0000256" key="6">
    <source>
        <dbReference type="ARBA" id="ARBA00022695"/>
    </source>
</evidence>
<feature type="binding site" evidence="18">
    <location>
        <position position="424"/>
    </location>
    <ligand>
        <name>acetyl-CoA</name>
        <dbReference type="ChEBI" id="CHEBI:57288"/>
    </ligand>
</feature>
<dbReference type="Gene3D" id="3.90.550.10">
    <property type="entry name" value="Spore Coat Polysaccharide Biosynthesis Protein SpsA, Chain A"/>
    <property type="match status" value="1"/>
</dbReference>
<dbReference type="Proteomes" id="UP000665020">
    <property type="component" value="Chromosome"/>
</dbReference>
<accession>A0A8A7KCB6</accession>
<feature type="domain" description="Mannose-1-phosphate guanyltransferase C-terminal" evidence="20">
    <location>
        <begin position="262"/>
        <end position="359"/>
    </location>
</feature>
<feature type="binding site" evidence="18">
    <location>
        <begin position="387"/>
        <end position="388"/>
    </location>
    <ligand>
        <name>acetyl-CoA</name>
        <dbReference type="ChEBI" id="CHEBI:57288"/>
    </ligand>
</feature>
<dbReference type="GO" id="GO:0000902">
    <property type="term" value="P:cell morphogenesis"/>
    <property type="evidence" value="ECO:0007669"/>
    <property type="project" value="UniProtKB-UniRule"/>
</dbReference>
<dbReference type="PANTHER" id="PTHR43584:SF3">
    <property type="entry name" value="BIFUNCTIONAL PROTEIN GLMU"/>
    <property type="match status" value="1"/>
</dbReference>
<feature type="binding site" evidence="18">
    <location>
        <begin position="101"/>
        <end position="103"/>
    </location>
    <ligand>
        <name>UDP-N-acetyl-alpha-D-glucosamine</name>
        <dbReference type="ChEBI" id="CHEBI:57705"/>
    </ligand>
</feature>
<feature type="binding site" evidence="18">
    <location>
        <begin position="78"/>
        <end position="79"/>
    </location>
    <ligand>
        <name>UDP-N-acetyl-alpha-D-glucosamine</name>
        <dbReference type="ChEBI" id="CHEBI:57705"/>
    </ligand>
</feature>
<dbReference type="InterPro" id="IPR005882">
    <property type="entry name" value="Bifunctional_GlmU"/>
</dbReference>
<feature type="region of interest" description="N-acetyltransferase" evidence="18">
    <location>
        <begin position="252"/>
        <end position="456"/>
    </location>
</feature>
<dbReference type="InterPro" id="IPR001451">
    <property type="entry name" value="Hexapep"/>
</dbReference>
<dbReference type="GO" id="GO:0000287">
    <property type="term" value="F:magnesium ion binding"/>
    <property type="evidence" value="ECO:0007669"/>
    <property type="project" value="UniProtKB-UniRule"/>
</dbReference>
<feature type="binding site" evidence="18">
    <location>
        <position position="103"/>
    </location>
    <ligand>
        <name>Mg(2+)</name>
        <dbReference type="ChEBI" id="CHEBI:18420"/>
    </ligand>
</feature>
<feature type="binding site" evidence="18">
    <location>
        <position position="73"/>
    </location>
    <ligand>
        <name>UDP-N-acetyl-alpha-D-glucosamine</name>
        <dbReference type="ChEBI" id="CHEBI:57705"/>
    </ligand>
</feature>
<evidence type="ECO:0000256" key="16">
    <source>
        <dbReference type="ARBA" id="ARBA00048493"/>
    </source>
</evidence>
<dbReference type="CDD" id="cd03353">
    <property type="entry name" value="LbH_GlmU_C"/>
    <property type="match status" value="1"/>
</dbReference>
<dbReference type="Gene3D" id="2.160.10.10">
    <property type="entry name" value="Hexapeptide repeat proteins"/>
    <property type="match status" value="1"/>
</dbReference>
<dbReference type="EC" id="2.7.7.23" evidence="18"/>
<comment type="similarity">
    <text evidence="2 18">In the C-terminal section; belongs to the transferase hexapeptide repeat family.</text>
</comment>
<sequence length="456" mass="49168">MSDLLSIILAAGEGTRMKSDLTKVLHQVAGKAMVEHVIDNINEINSQVVAVVGHQGDKVSKLLEGKGVKSVLQKEQLGTGHAVLQAASYIKEHQGSVLILYGDTPLLSPQRLKRLIRQREEQGAAAAVLTAYLEEPSGYGRIIRDNNGYIERIVEEKDASSTEKEIKEINSGVYCFDSKCLEAALTRLDNNNAQQEYYLTDTISYINETDGVIIPVVCEDNNEIIGVNDRVNLSLVEKIIRKRINNCHMKNGVTIIDPAVTYIDEGVTIGRDSIIYPFTYLAGKTEIGSYSVVGSHCRLNNAKIADKVNIVDHCIIQDSKISDGVNIGPFAYIRPGSIVEKGAKIGDFVELKKARIGENSKVPHLSYAGDVEIGKGTNVGAGTIFANYDGQDKHKTKIGDNVFIGSNTTIVAPISIGDGGKTGAGSVVTKDVPEAVTVVGVPARTFDKTKGGSEDN</sequence>
<dbReference type="NCBIfam" id="TIGR01173">
    <property type="entry name" value="glmU"/>
    <property type="match status" value="1"/>
</dbReference>
<evidence type="ECO:0000256" key="13">
    <source>
        <dbReference type="ARBA" id="ARBA00023315"/>
    </source>
</evidence>
<gene>
    <name evidence="18 21" type="primary">glmU</name>
    <name evidence="21" type="ORF">GM661_16535</name>
</gene>
<dbReference type="UniPathway" id="UPA00973"/>
<keyword evidence="12 18" id="KW-0511">Multifunctional enzyme</keyword>
<dbReference type="GO" id="GO:0006048">
    <property type="term" value="P:UDP-N-acetylglucosamine biosynthetic process"/>
    <property type="evidence" value="ECO:0007669"/>
    <property type="project" value="UniProtKB-UniPathway"/>
</dbReference>
<dbReference type="EMBL" id="CP046640">
    <property type="protein sequence ID" value="QTL99436.1"/>
    <property type="molecule type" value="Genomic_DNA"/>
</dbReference>
<comment type="subcellular location">
    <subcellularLocation>
        <location evidence="1 18">Cytoplasm</location>
    </subcellularLocation>
</comment>
<keyword evidence="9 18" id="KW-0460">Magnesium</keyword>
<comment type="catalytic activity">
    <reaction evidence="16 18">
        <text>N-acetyl-alpha-D-glucosamine 1-phosphate + UTP + H(+) = UDP-N-acetyl-alpha-D-glucosamine + diphosphate</text>
        <dbReference type="Rhea" id="RHEA:13509"/>
        <dbReference type="ChEBI" id="CHEBI:15378"/>
        <dbReference type="ChEBI" id="CHEBI:33019"/>
        <dbReference type="ChEBI" id="CHEBI:46398"/>
        <dbReference type="ChEBI" id="CHEBI:57705"/>
        <dbReference type="ChEBI" id="CHEBI:57776"/>
        <dbReference type="EC" id="2.7.7.23"/>
    </reaction>
</comment>
<comment type="similarity">
    <text evidence="3 18">In the N-terminal section; belongs to the N-acetylglucosamine-1-phosphate uridyltransferase family.</text>
</comment>
<feature type="binding site" evidence="18">
    <location>
        <position position="378"/>
    </location>
    <ligand>
        <name>UDP-N-acetyl-alpha-D-glucosamine</name>
        <dbReference type="ChEBI" id="CHEBI:57705"/>
    </ligand>
</feature>
<feature type="region of interest" description="Pyrophosphorylase" evidence="18">
    <location>
        <begin position="1"/>
        <end position="230"/>
    </location>
</feature>
<keyword evidence="11 18" id="KW-0573">Peptidoglycan synthesis</keyword>
<evidence type="ECO:0000256" key="3">
    <source>
        <dbReference type="ARBA" id="ARBA00007947"/>
    </source>
</evidence>
<feature type="binding site" evidence="18">
    <location>
        <position position="228"/>
    </location>
    <ligand>
        <name>Mg(2+)</name>
        <dbReference type="ChEBI" id="CHEBI:18420"/>
    </ligand>
</feature>
<comment type="cofactor">
    <cofactor evidence="18">
        <name>Mg(2+)</name>
        <dbReference type="ChEBI" id="CHEBI:18420"/>
    </cofactor>
    <text evidence="18">Binds 1 Mg(2+) ion per subunit.</text>
</comment>
<feature type="binding site" evidence="18">
    <location>
        <position position="352"/>
    </location>
    <ligand>
        <name>UDP-N-acetyl-alpha-D-glucosamine</name>
        <dbReference type="ChEBI" id="CHEBI:57705"/>
    </ligand>
</feature>
<evidence type="ECO:0000256" key="11">
    <source>
        <dbReference type="ARBA" id="ARBA00022984"/>
    </source>
</evidence>
<dbReference type="InterPro" id="IPR029044">
    <property type="entry name" value="Nucleotide-diphossugar_trans"/>
</dbReference>
<dbReference type="GO" id="GO:0009252">
    <property type="term" value="P:peptidoglycan biosynthetic process"/>
    <property type="evidence" value="ECO:0007669"/>
    <property type="project" value="UniProtKB-UniRule"/>
</dbReference>